<feature type="chain" id="PRO_5038923808" description="thiosulfate sulfurtransferase" evidence="4">
    <location>
        <begin position="22"/>
        <end position="276"/>
    </location>
</feature>
<evidence type="ECO:0000259" key="5">
    <source>
        <dbReference type="PROSITE" id="PS50206"/>
    </source>
</evidence>
<comment type="catalytic activity">
    <reaction evidence="3">
        <text>thiosulfate + hydrogen cyanide = thiocyanate + sulfite + 2 H(+)</text>
        <dbReference type="Rhea" id="RHEA:16881"/>
        <dbReference type="ChEBI" id="CHEBI:15378"/>
        <dbReference type="ChEBI" id="CHEBI:17359"/>
        <dbReference type="ChEBI" id="CHEBI:18022"/>
        <dbReference type="ChEBI" id="CHEBI:18407"/>
        <dbReference type="ChEBI" id="CHEBI:33542"/>
        <dbReference type="EC" id="2.8.1.1"/>
    </reaction>
</comment>
<dbReference type="AlphaFoldDB" id="A0A1S1V873"/>
<evidence type="ECO:0000256" key="4">
    <source>
        <dbReference type="SAM" id="SignalP"/>
    </source>
</evidence>
<keyword evidence="6" id="KW-0808">Transferase</keyword>
<dbReference type="Proteomes" id="UP000180254">
    <property type="component" value="Unassembled WGS sequence"/>
</dbReference>
<evidence type="ECO:0000256" key="1">
    <source>
        <dbReference type="ARBA" id="ARBA00012245"/>
    </source>
</evidence>
<proteinExistence type="predicted"/>
<dbReference type="RefSeq" id="WP_169817360.1">
    <property type="nucleotide sequence ID" value="NZ_MKIE01000004.1"/>
</dbReference>
<dbReference type="Pfam" id="PF00581">
    <property type="entry name" value="Rhodanese"/>
    <property type="match status" value="2"/>
</dbReference>
<name>A0A1S1V873_9FIRM</name>
<evidence type="ECO:0000313" key="6">
    <source>
        <dbReference type="EMBL" id="OHW62357.1"/>
    </source>
</evidence>
<dbReference type="PANTHER" id="PTHR43855">
    <property type="entry name" value="THIOSULFATE SULFURTRANSFERASE"/>
    <property type="match status" value="1"/>
</dbReference>
<dbReference type="SMART" id="SM00450">
    <property type="entry name" value="RHOD"/>
    <property type="match status" value="1"/>
</dbReference>
<evidence type="ECO:0000256" key="3">
    <source>
        <dbReference type="ARBA" id="ARBA00047549"/>
    </source>
</evidence>
<dbReference type="InterPro" id="IPR036873">
    <property type="entry name" value="Rhodanese-like_dom_sf"/>
</dbReference>
<dbReference type="GO" id="GO:0004792">
    <property type="term" value="F:thiosulfate-cyanide sulfurtransferase activity"/>
    <property type="evidence" value="ECO:0007669"/>
    <property type="project" value="UniProtKB-EC"/>
</dbReference>
<feature type="domain" description="Rhodanese" evidence="5">
    <location>
        <begin position="205"/>
        <end position="276"/>
    </location>
</feature>
<dbReference type="SUPFAM" id="SSF52821">
    <property type="entry name" value="Rhodanese/Cell cycle control phosphatase"/>
    <property type="match status" value="2"/>
</dbReference>
<sequence length="276" mass="30425">MRKNRLFYLVALLAAMTVVLSACGSQSAKKSGEAAEKVDFSGYANPDIFITPQELSELLEDPNVIIFDDNKPDAYAKGHIPGAINTGFHSFSKVEGKPGDALWGTTLDKEELTKKLESYGVTNDKTIVFYSDVLSGPGPDGRNVWQMRMAGLDNVKLLYGGLQQWKDLGYETTKEETSAPKPSTGLALQDFDESYRADKDYVYENLGKTTIIDVRTEKEFKGSQNAGEARGGHIKGAKHLVWSELLNEDATPKSPDEIKKIMAEVGVKPEDDFVVY</sequence>
<dbReference type="InterPro" id="IPR001763">
    <property type="entry name" value="Rhodanese-like_dom"/>
</dbReference>
<dbReference type="STRING" id="39480.EUAN_14280"/>
<keyword evidence="2" id="KW-0677">Repeat</keyword>
<dbReference type="CDD" id="cd01448">
    <property type="entry name" value="TST_Repeat_1"/>
    <property type="match status" value="1"/>
</dbReference>
<feature type="domain" description="Rhodanese" evidence="5">
    <location>
        <begin position="60"/>
        <end position="174"/>
    </location>
</feature>
<dbReference type="Gene3D" id="3.40.250.10">
    <property type="entry name" value="Rhodanese-like domain"/>
    <property type="match status" value="2"/>
</dbReference>
<accession>A0A1S1V873</accession>
<comment type="caution">
    <text evidence="6">The sequence shown here is derived from an EMBL/GenBank/DDBJ whole genome shotgun (WGS) entry which is preliminary data.</text>
</comment>
<dbReference type="InterPro" id="IPR051126">
    <property type="entry name" value="Thiosulfate_sulfurtransferase"/>
</dbReference>
<gene>
    <name evidence="6" type="primary">cysA_3</name>
    <name evidence="6" type="ORF">EUAN_14280</name>
</gene>
<evidence type="ECO:0000256" key="2">
    <source>
        <dbReference type="ARBA" id="ARBA00022737"/>
    </source>
</evidence>
<dbReference type="PANTHER" id="PTHR43855:SF1">
    <property type="entry name" value="THIOSULFATE SULFURTRANSFERASE"/>
    <property type="match status" value="1"/>
</dbReference>
<dbReference type="EC" id="2.8.1.1" evidence="1"/>
<keyword evidence="7" id="KW-1185">Reference proteome</keyword>
<keyword evidence="4" id="KW-0732">Signal</keyword>
<reference evidence="6 7" key="1">
    <citation type="submission" date="2016-09" db="EMBL/GenBank/DDBJ databases">
        <title>Genome sequence of Eubacterium angustum.</title>
        <authorList>
            <person name="Poehlein A."/>
            <person name="Daniel R."/>
        </authorList>
    </citation>
    <scope>NUCLEOTIDE SEQUENCE [LARGE SCALE GENOMIC DNA]</scope>
    <source>
        <strain evidence="6 7">DSM 1989</strain>
    </source>
</reference>
<dbReference type="EMBL" id="MKIE01000004">
    <property type="protein sequence ID" value="OHW62357.1"/>
    <property type="molecule type" value="Genomic_DNA"/>
</dbReference>
<feature type="signal peptide" evidence="4">
    <location>
        <begin position="1"/>
        <end position="21"/>
    </location>
</feature>
<evidence type="ECO:0000313" key="7">
    <source>
        <dbReference type="Proteomes" id="UP000180254"/>
    </source>
</evidence>
<protein>
    <recommendedName>
        <fullName evidence="1">thiosulfate sulfurtransferase</fullName>
        <ecNumber evidence="1">2.8.1.1</ecNumber>
    </recommendedName>
</protein>
<dbReference type="PROSITE" id="PS51257">
    <property type="entry name" value="PROKAR_LIPOPROTEIN"/>
    <property type="match status" value="1"/>
</dbReference>
<organism evidence="6 7">
    <name type="scientific">Andreesenia angusta</name>
    <dbReference type="NCBI Taxonomy" id="39480"/>
    <lineage>
        <taxon>Bacteria</taxon>
        <taxon>Bacillati</taxon>
        <taxon>Bacillota</taxon>
        <taxon>Tissierellia</taxon>
        <taxon>Tissierellales</taxon>
        <taxon>Gottschalkiaceae</taxon>
        <taxon>Andreesenia</taxon>
    </lineage>
</organism>
<dbReference type="PROSITE" id="PS50206">
    <property type="entry name" value="RHODANESE_3"/>
    <property type="match status" value="2"/>
</dbReference>